<reference evidence="2 3" key="1">
    <citation type="submission" date="2021-12" db="EMBL/GenBank/DDBJ databases">
        <title>Genome sequencing of bacteria with rrn-lacking chromosome and rrn-plasmid.</title>
        <authorList>
            <person name="Anda M."/>
            <person name="Iwasaki W."/>
        </authorList>
    </citation>
    <scope>NUCLEOTIDE SEQUENCE [LARGE SCALE GENOMIC DNA]</scope>
    <source>
        <strain evidence="2 3">NBRC 101262</strain>
        <plasmid evidence="2 3">pPP5</plasmid>
    </source>
</reference>
<organism evidence="2 3">
    <name type="scientific">Persicobacter psychrovividus</name>
    <dbReference type="NCBI Taxonomy" id="387638"/>
    <lineage>
        <taxon>Bacteria</taxon>
        <taxon>Pseudomonadati</taxon>
        <taxon>Bacteroidota</taxon>
        <taxon>Cytophagia</taxon>
        <taxon>Cytophagales</taxon>
        <taxon>Persicobacteraceae</taxon>
        <taxon>Persicobacter</taxon>
    </lineage>
</organism>
<dbReference type="Pfam" id="PF01381">
    <property type="entry name" value="HTH_3"/>
    <property type="match status" value="1"/>
</dbReference>
<keyword evidence="2" id="KW-0614">Plasmid</keyword>
<dbReference type="Gene3D" id="1.10.260.40">
    <property type="entry name" value="lambda repressor-like DNA-binding domains"/>
    <property type="match status" value="1"/>
</dbReference>
<name>A0ABM7VLV2_9BACT</name>
<evidence type="ECO:0000313" key="3">
    <source>
        <dbReference type="Proteomes" id="UP001354989"/>
    </source>
</evidence>
<dbReference type="CDD" id="cd00093">
    <property type="entry name" value="HTH_XRE"/>
    <property type="match status" value="1"/>
</dbReference>
<protein>
    <submittedName>
        <fullName evidence="2">Transcriptional regulator</fullName>
    </submittedName>
</protein>
<feature type="domain" description="HTH cro/C1-type" evidence="1">
    <location>
        <begin position="17"/>
        <end position="71"/>
    </location>
</feature>
<gene>
    <name evidence="2" type="ORF">PEPS_42640</name>
</gene>
<dbReference type="PROSITE" id="PS50943">
    <property type="entry name" value="HTH_CROC1"/>
    <property type="match status" value="1"/>
</dbReference>
<dbReference type="InterPro" id="IPR010982">
    <property type="entry name" value="Lambda_DNA-bd_dom_sf"/>
</dbReference>
<evidence type="ECO:0000313" key="2">
    <source>
        <dbReference type="EMBL" id="BDD01984.1"/>
    </source>
</evidence>
<geneLocation type="plasmid" evidence="2 3">
    <name>pPP5</name>
</geneLocation>
<accession>A0ABM7VLV2</accession>
<evidence type="ECO:0000259" key="1">
    <source>
        <dbReference type="PROSITE" id="PS50943"/>
    </source>
</evidence>
<dbReference type="SUPFAM" id="SSF47413">
    <property type="entry name" value="lambda repressor-like DNA-binding domains"/>
    <property type="match status" value="1"/>
</dbReference>
<dbReference type="SMART" id="SM00530">
    <property type="entry name" value="HTH_XRE"/>
    <property type="match status" value="1"/>
</dbReference>
<dbReference type="NCBIfam" id="TIGR03070">
    <property type="entry name" value="couple_hipB"/>
    <property type="match status" value="1"/>
</dbReference>
<proteinExistence type="predicted"/>
<sequence>MFLHLIGYNMKDLISFVKGKRKELGLTQEDLALKAGVGLRFVREMEQGKATLRMDKVNEVLALFDHQMAPVPQKMIGNE</sequence>
<dbReference type="EMBL" id="AP025297">
    <property type="protein sequence ID" value="BDD01984.1"/>
    <property type="molecule type" value="Genomic_DNA"/>
</dbReference>
<keyword evidence="3" id="KW-1185">Reference proteome</keyword>
<dbReference type="InterPro" id="IPR017507">
    <property type="entry name" value="Tscrpt_reg_HipB-like"/>
</dbReference>
<dbReference type="InterPro" id="IPR001387">
    <property type="entry name" value="Cro/C1-type_HTH"/>
</dbReference>
<dbReference type="Proteomes" id="UP001354989">
    <property type="component" value="Plasmid pPP5"/>
</dbReference>